<dbReference type="EMBL" id="PXYT01000135">
    <property type="protein sequence ID" value="PSR21423.1"/>
    <property type="molecule type" value="Genomic_DNA"/>
</dbReference>
<feature type="domain" description="Phosphoribulokinase/uridine kinase" evidence="1">
    <location>
        <begin position="28"/>
        <end position="164"/>
    </location>
</feature>
<dbReference type="AlphaFoldDB" id="A0A2T2WGR0"/>
<dbReference type="Proteomes" id="UP000242699">
    <property type="component" value="Unassembled WGS sequence"/>
</dbReference>
<dbReference type="InterPro" id="IPR006083">
    <property type="entry name" value="PRK/URK"/>
</dbReference>
<organism evidence="2 3">
    <name type="scientific">Sulfobacillus benefaciens</name>
    <dbReference type="NCBI Taxonomy" id="453960"/>
    <lineage>
        <taxon>Bacteria</taxon>
        <taxon>Bacillati</taxon>
        <taxon>Bacillota</taxon>
        <taxon>Clostridia</taxon>
        <taxon>Eubacteriales</taxon>
        <taxon>Clostridiales Family XVII. Incertae Sedis</taxon>
        <taxon>Sulfobacillus</taxon>
    </lineage>
</organism>
<comment type="caution">
    <text evidence="2">The sequence shown here is derived from an EMBL/GenBank/DDBJ whole genome shotgun (WGS) entry which is preliminary data.</text>
</comment>
<accession>A0A2T2WGR0</accession>
<dbReference type="Gene3D" id="3.40.50.300">
    <property type="entry name" value="P-loop containing nucleotide triphosphate hydrolases"/>
    <property type="match status" value="1"/>
</dbReference>
<dbReference type="InterPro" id="IPR027417">
    <property type="entry name" value="P-loop_NTPase"/>
</dbReference>
<sequence>MPGGDTVITHITTLHQHLLRLSPDTHLIVAIDGRAGSGKSTLAKYLASTFDEAYTVCTDDFYVPRSDRVDPEQTSSSAIGLDYDWDRLESQVLRPLSQRHPARYQRYDWREDILAEWHMIPPGHCVVVEGVYSMQKRFAGYYNFTIWVETPRSLRFSRGLARDGDGPEARYMWEKVWMPREDNYVSREHPEARADLVIDGSNPAFWTHHNPLPPESRHDD</sequence>
<dbReference type="Pfam" id="PF00485">
    <property type="entry name" value="PRK"/>
    <property type="match status" value="1"/>
</dbReference>
<evidence type="ECO:0000259" key="1">
    <source>
        <dbReference type="Pfam" id="PF00485"/>
    </source>
</evidence>
<evidence type="ECO:0000313" key="3">
    <source>
        <dbReference type="Proteomes" id="UP000242699"/>
    </source>
</evidence>
<protein>
    <recommendedName>
        <fullName evidence="1">Phosphoribulokinase/uridine kinase domain-containing protein</fullName>
    </recommendedName>
</protein>
<name>A0A2T2WGR0_9FIRM</name>
<dbReference type="GO" id="GO:0016301">
    <property type="term" value="F:kinase activity"/>
    <property type="evidence" value="ECO:0007669"/>
    <property type="project" value="InterPro"/>
</dbReference>
<dbReference type="SUPFAM" id="SSF52540">
    <property type="entry name" value="P-loop containing nucleoside triphosphate hydrolases"/>
    <property type="match status" value="1"/>
</dbReference>
<gene>
    <name evidence="2" type="ORF">C7B43_21325</name>
</gene>
<evidence type="ECO:0000313" key="2">
    <source>
        <dbReference type="EMBL" id="PSR21423.1"/>
    </source>
</evidence>
<dbReference type="GO" id="GO:0005524">
    <property type="term" value="F:ATP binding"/>
    <property type="evidence" value="ECO:0007669"/>
    <property type="project" value="InterPro"/>
</dbReference>
<reference evidence="2 3" key="1">
    <citation type="journal article" date="2014" name="BMC Genomics">
        <title>Comparison of environmental and isolate Sulfobacillus genomes reveals diverse carbon, sulfur, nitrogen, and hydrogen metabolisms.</title>
        <authorList>
            <person name="Justice N.B."/>
            <person name="Norman A."/>
            <person name="Brown C.T."/>
            <person name="Singh A."/>
            <person name="Thomas B.C."/>
            <person name="Banfield J.F."/>
        </authorList>
    </citation>
    <scope>NUCLEOTIDE SEQUENCE [LARGE SCALE GENOMIC DNA]</scope>
    <source>
        <strain evidence="2">AMDSBA1</strain>
    </source>
</reference>
<proteinExistence type="predicted"/>